<accession>A0ABQ9K1N5</accession>
<comment type="subcellular location">
    <subcellularLocation>
        <location evidence="1">Mitochondrion inner membrane</location>
        <topology evidence="1">Single-pass membrane protein</topology>
    </subcellularLocation>
</comment>
<dbReference type="PANTHER" id="PTHR15469:SF0">
    <property type="entry name" value="NADH DEHYDROGENASE [UBIQUINONE] 1 BETA SUBCOMPLEX SUBUNIT 4"/>
    <property type="match status" value="1"/>
</dbReference>
<dbReference type="EMBL" id="JAPWTJ010000043">
    <property type="protein sequence ID" value="KAJ8984244.1"/>
    <property type="molecule type" value="Genomic_DNA"/>
</dbReference>
<evidence type="ECO:0000256" key="5">
    <source>
        <dbReference type="ARBA" id="ARBA00022660"/>
    </source>
</evidence>
<organism evidence="15 16">
    <name type="scientific">Molorchus minor</name>
    <dbReference type="NCBI Taxonomy" id="1323400"/>
    <lineage>
        <taxon>Eukaryota</taxon>
        <taxon>Metazoa</taxon>
        <taxon>Ecdysozoa</taxon>
        <taxon>Arthropoda</taxon>
        <taxon>Hexapoda</taxon>
        <taxon>Insecta</taxon>
        <taxon>Pterygota</taxon>
        <taxon>Neoptera</taxon>
        <taxon>Endopterygota</taxon>
        <taxon>Coleoptera</taxon>
        <taxon>Polyphaga</taxon>
        <taxon>Cucujiformia</taxon>
        <taxon>Chrysomeloidea</taxon>
        <taxon>Cerambycidae</taxon>
        <taxon>Lamiinae</taxon>
        <taxon>Monochamini</taxon>
        <taxon>Molorchus</taxon>
    </lineage>
</organism>
<dbReference type="PANTHER" id="PTHR15469">
    <property type="entry name" value="NADH-UBIQUINONE OXIDOREDUCTASE B15 SUBUNIT"/>
    <property type="match status" value="1"/>
</dbReference>
<evidence type="ECO:0000256" key="2">
    <source>
        <dbReference type="ARBA" id="ARBA00007260"/>
    </source>
</evidence>
<evidence type="ECO:0000256" key="8">
    <source>
        <dbReference type="ARBA" id="ARBA00022982"/>
    </source>
</evidence>
<evidence type="ECO:0000256" key="1">
    <source>
        <dbReference type="ARBA" id="ARBA00004434"/>
    </source>
</evidence>
<keyword evidence="9 14" id="KW-1133">Transmembrane helix</keyword>
<gene>
    <name evidence="15" type="ORF">NQ317_007476</name>
</gene>
<feature type="transmembrane region" description="Helical" evidence="14">
    <location>
        <begin position="51"/>
        <end position="69"/>
    </location>
</feature>
<evidence type="ECO:0000313" key="15">
    <source>
        <dbReference type="EMBL" id="KAJ8984244.1"/>
    </source>
</evidence>
<keyword evidence="10" id="KW-0496">Mitochondrion</keyword>
<evidence type="ECO:0000256" key="9">
    <source>
        <dbReference type="ARBA" id="ARBA00022989"/>
    </source>
</evidence>
<keyword evidence="8" id="KW-0249">Electron transport</keyword>
<dbReference type="Proteomes" id="UP001162164">
    <property type="component" value="Unassembled WGS sequence"/>
</dbReference>
<evidence type="ECO:0000256" key="10">
    <source>
        <dbReference type="ARBA" id="ARBA00023128"/>
    </source>
</evidence>
<keyword evidence="16" id="KW-1185">Reference proteome</keyword>
<evidence type="ECO:0000256" key="11">
    <source>
        <dbReference type="ARBA" id="ARBA00023136"/>
    </source>
</evidence>
<evidence type="ECO:0000256" key="6">
    <source>
        <dbReference type="ARBA" id="ARBA00022692"/>
    </source>
</evidence>
<evidence type="ECO:0000313" key="16">
    <source>
        <dbReference type="Proteomes" id="UP001162164"/>
    </source>
</evidence>
<keyword evidence="5" id="KW-0679">Respiratory chain</keyword>
<protein>
    <recommendedName>
        <fullName evidence="3">NADH dehydrogenase [ubiquinone] 1 beta subcomplex subunit 4</fullName>
    </recommendedName>
    <alternativeName>
        <fullName evidence="12">Complex I-B15</fullName>
    </alternativeName>
    <alternativeName>
        <fullName evidence="13">NADH-ubiquinone oxidoreductase B15 subunit</fullName>
    </alternativeName>
</protein>
<keyword evidence="4" id="KW-0813">Transport</keyword>
<name>A0ABQ9K1N5_9CUCU</name>
<evidence type="ECO:0000256" key="12">
    <source>
        <dbReference type="ARBA" id="ARBA00030212"/>
    </source>
</evidence>
<proteinExistence type="inferred from homology"/>
<evidence type="ECO:0000256" key="7">
    <source>
        <dbReference type="ARBA" id="ARBA00022792"/>
    </source>
</evidence>
<evidence type="ECO:0000256" key="13">
    <source>
        <dbReference type="ARBA" id="ARBA00030987"/>
    </source>
</evidence>
<dbReference type="Pfam" id="PF07225">
    <property type="entry name" value="NDUF_B4"/>
    <property type="match status" value="1"/>
</dbReference>
<reference evidence="15" key="1">
    <citation type="journal article" date="2023" name="Insect Mol. Biol.">
        <title>Genome sequencing provides insights into the evolution of gene families encoding plant cell wall-degrading enzymes in longhorned beetles.</title>
        <authorList>
            <person name="Shin N.R."/>
            <person name="Okamura Y."/>
            <person name="Kirsch R."/>
            <person name="Pauchet Y."/>
        </authorList>
    </citation>
    <scope>NUCLEOTIDE SEQUENCE</scope>
    <source>
        <strain evidence="15">MMC_N1</strain>
    </source>
</reference>
<comment type="similarity">
    <text evidence="2">Belongs to the complex I NDUFB4 subunit family.</text>
</comment>
<keyword evidence="11 14" id="KW-0472">Membrane</keyword>
<keyword evidence="6 14" id="KW-0812">Transmembrane</keyword>
<sequence>MVLIVLENLKTDIIVVMQHLLYFGMLDPAIERYHSMQRNFYDHFKPSFKNALTGLVFILLPMSIYGYLIKTSRDNKEQQFRSGLVAYKDRIKKFV</sequence>
<dbReference type="InterPro" id="IPR009866">
    <property type="entry name" value="NADH_UbQ_OxRdtase_NDUFB4_su"/>
</dbReference>
<evidence type="ECO:0000256" key="14">
    <source>
        <dbReference type="SAM" id="Phobius"/>
    </source>
</evidence>
<keyword evidence="7" id="KW-0999">Mitochondrion inner membrane</keyword>
<comment type="caution">
    <text evidence="15">The sequence shown here is derived from an EMBL/GenBank/DDBJ whole genome shotgun (WGS) entry which is preliminary data.</text>
</comment>
<evidence type="ECO:0000256" key="3">
    <source>
        <dbReference type="ARBA" id="ARBA00018681"/>
    </source>
</evidence>
<evidence type="ECO:0000256" key="4">
    <source>
        <dbReference type="ARBA" id="ARBA00022448"/>
    </source>
</evidence>